<keyword evidence="2" id="KW-0732">Signal</keyword>
<dbReference type="EMBL" id="JAVRRR010000021">
    <property type="protein sequence ID" value="KAK5147917.1"/>
    <property type="molecule type" value="Genomic_DNA"/>
</dbReference>
<comment type="caution">
    <text evidence="5">The sequence shown here is derived from an EMBL/GenBank/DDBJ whole genome shotgun (WGS) entry which is preliminary data.</text>
</comment>
<sequence length="504" mass="54575">MAPRSLLTHLARSALLFTLSARAQAPPTYQCPGLNDATVNDQYNNAFVVQCQASTAVSQYDVQTAANTWDDCFTQCQASTAAGPNTCTSFTYGGAANGAGSGNCYLKNAIPNGGTDSFTTSTGNVIDFVSAIRTTYYNSAGNTYVAFNPTPYGSCPSANGTVITDGSSYQYEIGCAYDLAGGTNAGSSSAANSWNDCLANCDSAGATVCLAFVYLGGPDGVGAGNCYQKGGSGISFINSANPNPNDLVAAIRYPPSATFPAPPVTTTSTTTSAPPPATTTDVCVDQAVVTDANNVQYQLHCGYDTQGASGAFTQQAFSGGDYTQCETYCDANSCGTWVWSPGGSAGGECYLKNGVQNLYRYDSDDPYHRHDPYHCHDCDYGHDPYYSDDAYHRHDAYHGYDAYHSYDSYHSYDPYDGYDAYHSYDYYRSDDPYDSYDAYHSYDSYHSHDSYHGYDPYHSYDADHSHDPYYSDDPDYSDDPNDSDDAYHSYDPDYCDNAPHRYYA</sequence>
<evidence type="ECO:0000256" key="2">
    <source>
        <dbReference type="SAM" id="SignalP"/>
    </source>
</evidence>
<feature type="domain" description="Apple" evidence="3">
    <location>
        <begin position="55"/>
        <end position="113"/>
    </location>
</feature>
<feature type="region of interest" description="Disordered" evidence="1">
    <location>
        <begin position="463"/>
        <end position="504"/>
    </location>
</feature>
<keyword evidence="6" id="KW-1185">Reference proteome</keyword>
<evidence type="ECO:0000259" key="4">
    <source>
        <dbReference type="Pfam" id="PF14295"/>
    </source>
</evidence>
<dbReference type="InterPro" id="IPR003609">
    <property type="entry name" value="Pan_app"/>
</dbReference>
<dbReference type="Proteomes" id="UP001308179">
    <property type="component" value="Unassembled WGS sequence"/>
</dbReference>
<proteinExistence type="predicted"/>
<dbReference type="Pfam" id="PF14295">
    <property type="entry name" value="PAN_4"/>
    <property type="match status" value="2"/>
</dbReference>
<reference evidence="5 6" key="1">
    <citation type="submission" date="2023-08" db="EMBL/GenBank/DDBJ databases">
        <title>Black Yeasts Isolated from many extreme environments.</title>
        <authorList>
            <person name="Coleine C."/>
            <person name="Stajich J.E."/>
            <person name="Selbmann L."/>
        </authorList>
    </citation>
    <scope>NUCLEOTIDE SEQUENCE [LARGE SCALE GENOMIC DNA]</scope>
    <source>
        <strain evidence="5 6">CCFEE 5386</strain>
    </source>
</reference>
<evidence type="ECO:0000256" key="1">
    <source>
        <dbReference type="SAM" id="MobiDB-lite"/>
    </source>
</evidence>
<protein>
    <recommendedName>
        <fullName evidence="3 4">Apple domain-containing protein</fullName>
    </recommendedName>
</protein>
<feature type="chain" id="PRO_5045239952" description="Apple domain-containing protein" evidence="2">
    <location>
        <begin position="26"/>
        <end position="504"/>
    </location>
</feature>
<accession>A0ABR0LFA5</accession>
<dbReference type="Pfam" id="PF00024">
    <property type="entry name" value="PAN_1"/>
    <property type="match status" value="1"/>
</dbReference>
<feature type="signal peptide" evidence="2">
    <location>
        <begin position="1"/>
        <end position="25"/>
    </location>
</feature>
<organism evidence="5 6">
    <name type="scientific">Rachicladosporium monterosium</name>
    <dbReference type="NCBI Taxonomy" id="1507873"/>
    <lineage>
        <taxon>Eukaryota</taxon>
        <taxon>Fungi</taxon>
        <taxon>Dikarya</taxon>
        <taxon>Ascomycota</taxon>
        <taxon>Pezizomycotina</taxon>
        <taxon>Dothideomycetes</taxon>
        <taxon>Dothideomycetidae</taxon>
        <taxon>Cladosporiales</taxon>
        <taxon>Cladosporiaceae</taxon>
        <taxon>Rachicladosporium</taxon>
    </lineage>
</organism>
<evidence type="ECO:0000313" key="5">
    <source>
        <dbReference type="EMBL" id="KAK5147917.1"/>
    </source>
</evidence>
<feature type="domain" description="Apple" evidence="4">
    <location>
        <begin position="320"/>
        <end position="352"/>
    </location>
</feature>
<feature type="domain" description="Apple" evidence="4">
    <location>
        <begin position="189"/>
        <end position="226"/>
    </location>
</feature>
<evidence type="ECO:0000259" key="3">
    <source>
        <dbReference type="Pfam" id="PF00024"/>
    </source>
</evidence>
<evidence type="ECO:0000313" key="6">
    <source>
        <dbReference type="Proteomes" id="UP001308179"/>
    </source>
</evidence>
<gene>
    <name evidence="5" type="ORF">LTR32_000733</name>
</gene>
<name>A0ABR0LFA5_9PEZI</name>
<feature type="compositionally biased region" description="Acidic residues" evidence="1">
    <location>
        <begin position="470"/>
        <end position="484"/>
    </location>
</feature>